<dbReference type="Proteomes" id="UP001343257">
    <property type="component" value="Unassembled WGS sequence"/>
</dbReference>
<sequence>MLKGNYVGLRAIEKEDLNRLQSWRNQPEFRRFFREYRELNSSNQAEWFEKTVLKDRNTVMFAIEELATRDLIGACGLCYIDWINRNADFSIYIGKDNLYIDEIYADDAAKIMISYGFDELGLHRLWSEIYEFDELKQMLFNRIGFQLDGRHRHTHWSEGKWSDSLFYSLINNY</sequence>
<evidence type="ECO:0000313" key="2">
    <source>
        <dbReference type="EMBL" id="MED5018431.1"/>
    </source>
</evidence>
<keyword evidence="2" id="KW-0808">Transferase</keyword>
<proteinExistence type="predicted"/>
<name>A0ABU6PW89_9BACL</name>
<dbReference type="GO" id="GO:0016740">
    <property type="term" value="F:transferase activity"/>
    <property type="evidence" value="ECO:0007669"/>
    <property type="project" value="UniProtKB-KW"/>
</dbReference>
<gene>
    <name evidence="2" type="ORF">P9847_14070</name>
</gene>
<dbReference type="EC" id="2.-.-.-" evidence="2"/>
<organism evidence="2 3">
    <name type="scientific">Paenibacillus chibensis</name>
    <dbReference type="NCBI Taxonomy" id="59846"/>
    <lineage>
        <taxon>Bacteria</taxon>
        <taxon>Bacillati</taxon>
        <taxon>Bacillota</taxon>
        <taxon>Bacilli</taxon>
        <taxon>Bacillales</taxon>
        <taxon>Paenibacillaceae</taxon>
        <taxon>Paenibacillus</taxon>
    </lineage>
</organism>
<dbReference type="InterPro" id="IPR016181">
    <property type="entry name" value="Acyl_CoA_acyltransferase"/>
</dbReference>
<accession>A0ABU6PW89</accession>
<dbReference type="RefSeq" id="WP_328278697.1">
    <property type="nucleotide sequence ID" value="NZ_JARTLD010000034.1"/>
</dbReference>
<feature type="domain" description="N-acetyltransferase" evidence="1">
    <location>
        <begin position="8"/>
        <end position="146"/>
    </location>
</feature>
<keyword evidence="3" id="KW-1185">Reference proteome</keyword>
<comment type="caution">
    <text evidence="2">The sequence shown here is derived from an EMBL/GenBank/DDBJ whole genome shotgun (WGS) entry which is preliminary data.</text>
</comment>
<evidence type="ECO:0000313" key="3">
    <source>
        <dbReference type="Proteomes" id="UP001343257"/>
    </source>
</evidence>
<dbReference type="PANTHER" id="PTHR43415:SF3">
    <property type="entry name" value="GNAT-FAMILY ACETYLTRANSFERASE"/>
    <property type="match status" value="1"/>
</dbReference>
<dbReference type="SUPFAM" id="SSF55729">
    <property type="entry name" value="Acyl-CoA N-acyltransferases (Nat)"/>
    <property type="match status" value="1"/>
</dbReference>
<evidence type="ECO:0000259" key="1">
    <source>
        <dbReference type="Pfam" id="PF13302"/>
    </source>
</evidence>
<dbReference type="InterPro" id="IPR000182">
    <property type="entry name" value="GNAT_dom"/>
</dbReference>
<protein>
    <submittedName>
        <fullName evidence="2">GNAT family protein</fullName>
        <ecNumber evidence="2">2.-.-.-</ecNumber>
    </submittedName>
</protein>
<dbReference type="Pfam" id="PF13302">
    <property type="entry name" value="Acetyltransf_3"/>
    <property type="match status" value="1"/>
</dbReference>
<dbReference type="EMBL" id="JARTLD010000034">
    <property type="protein sequence ID" value="MED5018431.1"/>
    <property type="molecule type" value="Genomic_DNA"/>
</dbReference>
<dbReference type="PANTHER" id="PTHR43415">
    <property type="entry name" value="SPERMIDINE N(1)-ACETYLTRANSFERASE"/>
    <property type="match status" value="1"/>
</dbReference>
<dbReference type="Gene3D" id="3.40.630.30">
    <property type="match status" value="1"/>
</dbReference>
<reference evidence="2 3" key="1">
    <citation type="submission" date="2023-03" db="EMBL/GenBank/DDBJ databases">
        <title>Bacillus Genome Sequencing.</title>
        <authorList>
            <person name="Dunlap C."/>
        </authorList>
    </citation>
    <scope>NUCLEOTIDE SEQUENCE [LARGE SCALE GENOMIC DNA]</scope>
    <source>
        <strain evidence="2 3">NRS-52</strain>
    </source>
</reference>